<proteinExistence type="predicted"/>
<evidence type="ECO:0000313" key="1">
    <source>
        <dbReference type="EMBL" id="AGA89230.1"/>
    </source>
</evidence>
<name>L0GV36_9GAMM</name>
<accession>L0GV36</accession>
<keyword evidence="2" id="KW-1185">Reference proteome</keyword>
<evidence type="ECO:0000313" key="2">
    <source>
        <dbReference type="Proteomes" id="UP000010816"/>
    </source>
</evidence>
<reference evidence="1 2" key="1">
    <citation type="submission" date="2011-09" db="EMBL/GenBank/DDBJ databases">
        <title>Complete sequence of chromosome of Thioflavicoccus mobilis 8321.</title>
        <authorList>
            <consortium name="US DOE Joint Genome Institute"/>
            <person name="Lucas S."/>
            <person name="Han J."/>
            <person name="Lapidus A."/>
            <person name="Cheng J.-F."/>
            <person name="Goodwin L."/>
            <person name="Pitluck S."/>
            <person name="Peters L."/>
            <person name="Ovchinnikova G."/>
            <person name="Lu M."/>
            <person name="Detter J.C."/>
            <person name="Han C."/>
            <person name="Tapia R."/>
            <person name="Land M."/>
            <person name="Hauser L."/>
            <person name="Kyrpides N."/>
            <person name="Ivanova N."/>
            <person name="Pagani I."/>
            <person name="Vogl K."/>
            <person name="Liu Z."/>
            <person name="Imhoff J."/>
            <person name="Thiel V."/>
            <person name="Frigaard N.-U."/>
            <person name="Bryant D."/>
            <person name="Woyke T."/>
        </authorList>
    </citation>
    <scope>NUCLEOTIDE SEQUENCE [LARGE SCALE GENOMIC DNA]</scope>
    <source>
        <strain evidence="1 2">8321</strain>
    </source>
</reference>
<protein>
    <submittedName>
        <fullName evidence="1">Uncharacterized protein</fullName>
    </submittedName>
</protein>
<dbReference type="Proteomes" id="UP000010816">
    <property type="component" value="Chromosome"/>
</dbReference>
<sequence length="311" mass="35245">MKYHYGLLNHHRYFQRLHGLSGRQNHDNKLAERIEQFLYRASCVLSSLHNMHEAERQTVMLVRSYINQINFGSRNKIAVSAEPLFYVYTQIPACLTLLVSMQNETLVILQKAIGIKGEVPSSLNKAMKKGLDKYGYPKNIASLFSEYWSDGGKYLRDVRDVNEHHLALVDQSYFQYESDPGQVIVCFPDNPETKSPSRFQYQKEIDAFNTISDGLKDLNDLLEAALKELGVKSKEFTPSLSLGELGDLSIPQNRTLGLMINIQSREQTESGVNLVLDAIEISQIIPNEDGGGNVAVRKMKTDQELKIETET</sequence>
<dbReference type="EMBL" id="CP003051">
    <property type="protein sequence ID" value="AGA89230.1"/>
    <property type="molecule type" value="Genomic_DNA"/>
</dbReference>
<dbReference type="AlphaFoldDB" id="L0GV36"/>
<gene>
    <name evidence="1" type="ORF">Thimo_0361</name>
</gene>
<dbReference type="HOGENOM" id="CLU_894112_0_0_6"/>
<organism evidence="1 2">
    <name type="scientific">Thioflavicoccus mobilis 8321</name>
    <dbReference type="NCBI Taxonomy" id="765912"/>
    <lineage>
        <taxon>Bacteria</taxon>
        <taxon>Pseudomonadati</taxon>
        <taxon>Pseudomonadota</taxon>
        <taxon>Gammaproteobacteria</taxon>
        <taxon>Chromatiales</taxon>
        <taxon>Chromatiaceae</taxon>
        <taxon>Thioflavicoccus</taxon>
    </lineage>
</organism>
<dbReference type="KEGG" id="tmb:Thimo_0361"/>
<dbReference type="RefSeq" id="WP_015279380.1">
    <property type="nucleotide sequence ID" value="NC_019940.1"/>
</dbReference>